<sequence>MSSLYKAELNLLGRYPKRQHALDRLKLFLSWRRFSNLTRFNNRLSQYSNKLRLISKECIHPLIFTSNYMYACQIILDLLHAPLLFEAVYAQFFWIRLPITAARESLRGFV</sequence>
<evidence type="ECO:0000313" key="2">
    <source>
        <dbReference type="Proteomes" id="UP001054945"/>
    </source>
</evidence>
<keyword evidence="2" id="KW-1185">Reference proteome</keyword>
<proteinExistence type="predicted"/>
<dbReference type="Proteomes" id="UP001054945">
    <property type="component" value="Unassembled WGS sequence"/>
</dbReference>
<gene>
    <name evidence="1" type="ORF">CEXT_473661</name>
</gene>
<evidence type="ECO:0000313" key="1">
    <source>
        <dbReference type="EMBL" id="GIY22740.1"/>
    </source>
</evidence>
<accession>A0AAV4RLY9</accession>
<protein>
    <recommendedName>
        <fullName evidence="3">Maturase K</fullName>
    </recommendedName>
</protein>
<dbReference type="EMBL" id="BPLR01008188">
    <property type="protein sequence ID" value="GIY22740.1"/>
    <property type="molecule type" value="Genomic_DNA"/>
</dbReference>
<reference evidence="1 2" key="1">
    <citation type="submission" date="2021-06" db="EMBL/GenBank/DDBJ databases">
        <title>Caerostris extrusa draft genome.</title>
        <authorList>
            <person name="Kono N."/>
            <person name="Arakawa K."/>
        </authorList>
    </citation>
    <scope>NUCLEOTIDE SEQUENCE [LARGE SCALE GENOMIC DNA]</scope>
</reference>
<dbReference type="AlphaFoldDB" id="A0AAV4RLY9"/>
<name>A0AAV4RLY9_CAEEX</name>
<organism evidence="1 2">
    <name type="scientific">Caerostris extrusa</name>
    <name type="common">Bark spider</name>
    <name type="synonym">Caerostris bankana</name>
    <dbReference type="NCBI Taxonomy" id="172846"/>
    <lineage>
        <taxon>Eukaryota</taxon>
        <taxon>Metazoa</taxon>
        <taxon>Ecdysozoa</taxon>
        <taxon>Arthropoda</taxon>
        <taxon>Chelicerata</taxon>
        <taxon>Arachnida</taxon>
        <taxon>Araneae</taxon>
        <taxon>Araneomorphae</taxon>
        <taxon>Entelegynae</taxon>
        <taxon>Araneoidea</taxon>
        <taxon>Araneidae</taxon>
        <taxon>Caerostris</taxon>
    </lineage>
</organism>
<comment type="caution">
    <text evidence="1">The sequence shown here is derived from an EMBL/GenBank/DDBJ whole genome shotgun (WGS) entry which is preliminary data.</text>
</comment>
<evidence type="ECO:0008006" key="3">
    <source>
        <dbReference type="Google" id="ProtNLM"/>
    </source>
</evidence>